<dbReference type="EC" id="3.1.1.11" evidence="9"/>
<keyword evidence="13" id="KW-1185">Reference proteome</keyword>
<comment type="caution">
    <text evidence="12">The sequence shown here is derived from an EMBL/GenBank/DDBJ whole genome shotgun (WGS) entry which is preliminary data.</text>
</comment>
<comment type="function">
    <text evidence="9">Involved in maceration and soft-rotting of plant tissue.</text>
</comment>
<organism evidence="12 13">
    <name type="scientific">Colletotrichum karsti</name>
    <dbReference type="NCBI Taxonomy" id="1095194"/>
    <lineage>
        <taxon>Eukaryota</taxon>
        <taxon>Fungi</taxon>
        <taxon>Dikarya</taxon>
        <taxon>Ascomycota</taxon>
        <taxon>Pezizomycotina</taxon>
        <taxon>Sordariomycetes</taxon>
        <taxon>Hypocreomycetidae</taxon>
        <taxon>Glomerellales</taxon>
        <taxon>Glomerellaceae</taxon>
        <taxon>Colletotrichum</taxon>
        <taxon>Colletotrichum boninense species complex</taxon>
    </lineage>
</organism>
<dbReference type="OrthoDB" id="408373at2759"/>
<evidence type="ECO:0000256" key="7">
    <source>
        <dbReference type="PIRSR" id="PIRSR606710-2"/>
    </source>
</evidence>
<dbReference type="InterPro" id="IPR013320">
    <property type="entry name" value="ConA-like_dom_sf"/>
</dbReference>
<dbReference type="InterPro" id="IPR011050">
    <property type="entry name" value="Pectin_lyase_fold/virulence"/>
</dbReference>
<evidence type="ECO:0000256" key="8">
    <source>
        <dbReference type="PROSITE-ProRule" id="PRU10040"/>
    </source>
</evidence>
<feature type="domain" description="Pectinesterase catalytic" evidence="10">
    <location>
        <begin position="444"/>
        <end position="677"/>
    </location>
</feature>
<evidence type="ECO:0000256" key="5">
    <source>
        <dbReference type="ARBA" id="ARBA00023295"/>
    </source>
</evidence>
<gene>
    <name evidence="12" type="ORF">CkaCkLH20_11766</name>
</gene>
<dbReference type="AlphaFoldDB" id="A0A9P6HUL3"/>
<dbReference type="Proteomes" id="UP000781932">
    <property type="component" value="Unassembled WGS sequence"/>
</dbReference>
<evidence type="ECO:0000256" key="3">
    <source>
        <dbReference type="ARBA" id="ARBA00022801"/>
    </source>
</evidence>
<keyword evidence="5" id="KW-0326">Glycosidase</keyword>
<keyword evidence="9" id="KW-0964">Secreted</keyword>
<evidence type="ECO:0000256" key="1">
    <source>
        <dbReference type="ARBA" id="ARBA00005184"/>
    </source>
</evidence>
<dbReference type="InterPro" id="IPR012334">
    <property type="entry name" value="Pectin_lyas_fold"/>
</dbReference>
<accession>A0A9P6HUL3</accession>
<dbReference type="EMBL" id="JAATWM020000051">
    <property type="protein sequence ID" value="KAF9870664.1"/>
    <property type="molecule type" value="Genomic_DNA"/>
</dbReference>
<keyword evidence="4 9" id="KW-0063">Aspartyl esterase</keyword>
<protein>
    <recommendedName>
        <fullName evidence="9">Pectinesterase</fullName>
        <ecNumber evidence="9">3.1.1.11</ecNumber>
    </recommendedName>
</protein>
<evidence type="ECO:0000256" key="4">
    <source>
        <dbReference type="ARBA" id="ARBA00023085"/>
    </source>
</evidence>
<feature type="active site" evidence="8">
    <location>
        <position position="567"/>
    </location>
</feature>
<sequence>MSKSVSFQNPILPGFYPDPSIARVGEVFYMVNSSFQFFPGIPIHRSTDLVQWDLIGHAVCRNTQLDLSNATTKINRPEYGEFFTAGLYAPTIRYHDGTFYILCTNLKGRPEMPSTEDFSPENFIITSKDLTDPASFSDPIYFDFHGIDPSIFFDDDGRAYMQGSWIYGYRQKPATIIRQAEIDPSSGKLLSEPRDVWTGSGDKVPEGPHLYKRDGIYWLLIAEGGTHRTHKITMARSQDVWGPFESFKGNPILTSQGKHHPIQCVGHGDLFSDADDEWWCVMLARREYDQAYPLGRETYLVPVVWRSDEFPVPEPVELLQTVNCANRKLGAKLLTDTYRHVSLDVNSKREITLAVRHKSQDFVYVDNNITLDADRVKLVIKSTVQNYVFSYECLVDGSWKREAVLGAVDSADMSGDDFTGTVFGLYASGRSGSADFERFCIPSCIFIYDGVYREQVDIKIKAPLTVYGSTSNTGTYKSNVVTITNKLGSYDAGSLDASSTVNVRSTNISMYNINFVNEYTSGQAVALTANGNLTGFYGCSFKSYQDTLYAKNGWQYFSNCYIEGAVDYIFGNGHAWFGECTIASSGGGYITASSRTYNNDTSRYVIDHSTVTSASSSDLTGKVALGRPWRVSARVMYQYSTLTSVVSPEGWTTMAEGATPIFQEFENTGAGAKTSARKFLTPATAAVTKKDLWGNNWRWYDDSY</sequence>
<feature type="site" description="Important for catalytic activity, responsible for pKa modulation of the active site Glu and correct orientation of both the proton donor and substrate" evidence="7">
    <location>
        <position position="148"/>
    </location>
</feature>
<proteinExistence type="inferred from homology"/>
<dbReference type="Pfam" id="PF04616">
    <property type="entry name" value="Glyco_hydro_43"/>
    <property type="match status" value="1"/>
</dbReference>
<dbReference type="PANTHER" id="PTHR42812">
    <property type="entry name" value="BETA-XYLOSIDASE"/>
    <property type="match status" value="1"/>
</dbReference>
<dbReference type="Pfam" id="PF01095">
    <property type="entry name" value="Pectinesterase"/>
    <property type="match status" value="1"/>
</dbReference>
<dbReference type="Gene3D" id="2.160.20.10">
    <property type="entry name" value="Single-stranded right-handed beta-helix, Pectin lyase-like"/>
    <property type="match status" value="1"/>
</dbReference>
<evidence type="ECO:0000313" key="13">
    <source>
        <dbReference type="Proteomes" id="UP000781932"/>
    </source>
</evidence>
<dbReference type="InterPro" id="IPR041542">
    <property type="entry name" value="GH43_C2"/>
</dbReference>
<dbReference type="Pfam" id="PF17851">
    <property type="entry name" value="GH43_C2"/>
    <property type="match status" value="1"/>
</dbReference>
<dbReference type="PROSITE" id="PS00503">
    <property type="entry name" value="PECTINESTERASE_2"/>
    <property type="match status" value="1"/>
</dbReference>
<name>A0A9P6HUL3_9PEZI</name>
<evidence type="ECO:0000256" key="6">
    <source>
        <dbReference type="PIRSR" id="PIRSR606710-1"/>
    </source>
</evidence>
<dbReference type="GO" id="GO:0004553">
    <property type="term" value="F:hydrolase activity, hydrolyzing O-glycosyl compounds"/>
    <property type="evidence" value="ECO:0007669"/>
    <property type="project" value="InterPro"/>
</dbReference>
<dbReference type="InterPro" id="IPR033131">
    <property type="entry name" value="Pectinesterase_Asp_AS"/>
</dbReference>
<evidence type="ECO:0000256" key="9">
    <source>
        <dbReference type="RuleBase" id="RU000589"/>
    </source>
</evidence>
<dbReference type="Gene3D" id="2.115.10.20">
    <property type="entry name" value="Glycosyl hydrolase domain, family 43"/>
    <property type="match status" value="1"/>
</dbReference>
<evidence type="ECO:0000313" key="12">
    <source>
        <dbReference type="EMBL" id="KAF9870664.1"/>
    </source>
</evidence>
<evidence type="ECO:0000259" key="11">
    <source>
        <dbReference type="Pfam" id="PF17851"/>
    </source>
</evidence>
<dbReference type="GO" id="GO:0005576">
    <property type="term" value="C:extracellular region"/>
    <property type="evidence" value="ECO:0007669"/>
    <property type="project" value="UniProtKB-SubCell"/>
</dbReference>
<keyword evidence="9" id="KW-0961">Cell wall biogenesis/degradation</keyword>
<evidence type="ECO:0000259" key="10">
    <source>
        <dbReference type="Pfam" id="PF01095"/>
    </source>
</evidence>
<comment type="similarity">
    <text evidence="2">Belongs to the glycosyl hydrolase 43 family.</text>
</comment>
<feature type="domain" description="Beta-xylosidase C-terminal Concanavalin A-like" evidence="11">
    <location>
        <begin position="334"/>
        <end position="439"/>
    </location>
</feature>
<dbReference type="InterPro" id="IPR023296">
    <property type="entry name" value="Glyco_hydro_beta-prop_sf"/>
</dbReference>
<comment type="subcellular location">
    <subcellularLocation>
        <location evidence="9">Secreted</location>
    </subcellularLocation>
</comment>
<reference evidence="12" key="2">
    <citation type="submission" date="2020-11" db="EMBL/GenBank/DDBJ databases">
        <title>Whole genome sequencing of Colletotrichum sp.</title>
        <authorList>
            <person name="Li H."/>
        </authorList>
    </citation>
    <scope>NUCLEOTIDE SEQUENCE</scope>
    <source>
        <strain evidence="12">CkLH20</strain>
    </source>
</reference>
<dbReference type="GO" id="GO:0042545">
    <property type="term" value="P:cell wall modification"/>
    <property type="evidence" value="ECO:0007669"/>
    <property type="project" value="UniProtKB-UniRule"/>
</dbReference>
<evidence type="ECO:0000256" key="2">
    <source>
        <dbReference type="ARBA" id="ARBA00009865"/>
    </source>
</evidence>
<dbReference type="GO" id="GO:0045490">
    <property type="term" value="P:pectin catabolic process"/>
    <property type="evidence" value="ECO:0007669"/>
    <property type="project" value="UniProtKB-UniRule"/>
</dbReference>
<comment type="catalytic activity">
    <reaction evidence="9">
        <text>[(1-&gt;4)-alpha-D-galacturonosyl methyl ester](n) + n H2O = [(1-&gt;4)-alpha-D-galacturonosyl](n) + n methanol + n H(+)</text>
        <dbReference type="Rhea" id="RHEA:22380"/>
        <dbReference type="Rhea" id="RHEA-COMP:14570"/>
        <dbReference type="Rhea" id="RHEA-COMP:14573"/>
        <dbReference type="ChEBI" id="CHEBI:15377"/>
        <dbReference type="ChEBI" id="CHEBI:15378"/>
        <dbReference type="ChEBI" id="CHEBI:17790"/>
        <dbReference type="ChEBI" id="CHEBI:140522"/>
        <dbReference type="ChEBI" id="CHEBI:140523"/>
        <dbReference type="EC" id="3.1.1.11"/>
    </reaction>
</comment>
<keyword evidence="3 9" id="KW-0378">Hydrolase</keyword>
<reference evidence="12" key="1">
    <citation type="submission" date="2020-03" db="EMBL/GenBank/DDBJ databases">
        <authorList>
            <person name="He L."/>
        </authorList>
    </citation>
    <scope>NUCLEOTIDE SEQUENCE</scope>
    <source>
        <strain evidence="12">CkLH20</strain>
    </source>
</reference>
<feature type="active site" description="Proton acceptor" evidence="6">
    <location>
        <position position="18"/>
    </location>
</feature>
<dbReference type="RefSeq" id="XP_038740125.1">
    <property type="nucleotide sequence ID" value="XM_038894480.1"/>
</dbReference>
<dbReference type="GeneID" id="62167554"/>
<dbReference type="SUPFAM" id="SSF49899">
    <property type="entry name" value="Concanavalin A-like lectins/glucanases"/>
    <property type="match status" value="1"/>
</dbReference>
<dbReference type="CDD" id="cd18617">
    <property type="entry name" value="GH43_XynB-like"/>
    <property type="match status" value="1"/>
</dbReference>
<feature type="active site" description="Proton donor" evidence="6">
    <location>
        <position position="206"/>
    </location>
</feature>
<dbReference type="SUPFAM" id="SSF75005">
    <property type="entry name" value="Arabinanase/levansucrase/invertase"/>
    <property type="match status" value="1"/>
</dbReference>
<dbReference type="GO" id="GO:0030599">
    <property type="term" value="F:pectinesterase activity"/>
    <property type="evidence" value="ECO:0007669"/>
    <property type="project" value="UniProtKB-UniRule"/>
</dbReference>
<dbReference type="InterPro" id="IPR000070">
    <property type="entry name" value="Pectinesterase_cat"/>
</dbReference>
<dbReference type="PANTHER" id="PTHR42812:SF12">
    <property type="entry name" value="BETA-XYLOSIDASE-RELATED"/>
    <property type="match status" value="1"/>
</dbReference>
<dbReference type="InterPro" id="IPR006710">
    <property type="entry name" value="Glyco_hydro_43"/>
</dbReference>
<dbReference type="Gene3D" id="2.60.120.200">
    <property type="match status" value="1"/>
</dbReference>
<comment type="pathway">
    <text evidence="1 9">Glycan metabolism; pectin degradation; 2-dehydro-3-deoxy-D-gluconate from pectin: step 1/5.</text>
</comment>
<dbReference type="SUPFAM" id="SSF51126">
    <property type="entry name" value="Pectin lyase-like"/>
    <property type="match status" value="1"/>
</dbReference>
<dbReference type="InterPro" id="IPR051795">
    <property type="entry name" value="Glycosyl_Hydrlase_43"/>
</dbReference>